<accession>E4WS91</accession>
<evidence type="ECO:0000313" key="1">
    <source>
        <dbReference type="EMBL" id="CBY20624.1"/>
    </source>
</evidence>
<dbReference type="EMBL" id="FN653015">
    <property type="protein sequence ID" value="CBY20624.1"/>
    <property type="molecule type" value="Genomic_DNA"/>
</dbReference>
<dbReference type="EMBL" id="FN654394">
    <property type="protein sequence ID" value="CBY43747.1"/>
    <property type="molecule type" value="Genomic_DNA"/>
</dbReference>
<protein>
    <submittedName>
        <fullName evidence="1">Uncharacterized protein</fullName>
    </submittedName>
</protein>
<dbReference type="OrthoDB" id="275000at2759"/>
<dbReference type="AlphaFoldDB" id="E4WS91"/>
<organism evidence="1">
    <name type="scientific">Oikopleura dioica</name>
    <name type="common">Tunicate</name>
    <dbReference type="NCBI Taxonomy" id="34765"/>
    <lineage>
        <taxon>Eukaryota</taxon>
        <taxon>Metazoa</taxon>
        <taxon>Chordata</taxon>
        <taxon>Tunicata</taxon>
        <taxon>Appendicularia</taxon>
        <taxon>Copelata</taxon>
        <taxon>Oikopleuridae</taxon>
        <taxon>Oikopleura</taxon>
    </lineage>
</organism>
<evidence type="ECO:0000313" key="3">
    <source>
        <dbReference type="Proteomes" id="UP000001307"/>
    </source>
</evidence>
<gene>
    <name evidence="1" type="ORF">GSOID_T00000626001</name>
    <name evidence="2" type="ORF">GSOID_T00020974001</name>
</gene>
<dbReference type="FunCoup" id="E4WS91">
    <property type="interactions" value="660"/>
</dbReference>
<reference evidence="1" key="1">
    <citation type="journal article" date="2010" name="Science">
        <title>Plasticity of animal genome architecture unmasked by rapid evolution of a pelagic tunicate.</title>
        <authorList>
            <person name="Denoeud F."/>
            <person name="Henriet S."/>
            <person name="Mungpakdee S."/>
            <person name="Aury J.M."/>
            <person name="Da Silva C."/>
            <person name="Brinkmann H."/>
            <person name="Mikhaleva J."/>
            <person name="Olsen L.C."/>
            <person name="Jubin C."/>
            <person name="Canestro C."/>
            <person name="Bouquet J.M."/>
            <person name="Danks G."/>
            <person name="Poulain J."/>
            <person name="Campsteijn C."/>
            <person name="Adamski M."/>
            <person name="Cross I."/>
            <person name="Yadetie F."/>
            <person name="Muffato M."/>
            <person name="Louis A."/>
            <person name="Butcher S."/>
            <person name="Tsagkogeorga G."/>
            <person name="Konrad A."/>
            <person name="Singh S."/>
            <person name="Jensen M.F."/>
            <person name="Cong E.H."/>
            <person name="Eikeseth-Otteraa H."/>
            <person name="Noel B."/>
            <person name="Anthouard V."/>
            <person name="Porcel B.M."/>
            <person name="Kachouri-Lafond R."/>
            <person name="Nishino A."/>
            <person name="Ugolini M."/>
            <person name="Chourrout P."/>
            <person name="Nishida H."/>
            <person name="Aasland R."/>
            <person name="Huzurbazar S."/>
            <person name="Westhof E."/>
            <person name="Delsuc F."/>
            <person name="Lehrach H."/>
            <person name="Reinhardt R."/>
            <person name="Weissenbach J."/>
            <person name="Roy S.W."/>
            <person name="Artiguenave F."/>
            <person name="Postlethwait J.H."/>
            <person name="Manak J.R."/>
            <person name="Thompson E.M."/>
            <person name="Jaillon O."/>
            <person name="Du Pasquier L."/>
            <person name="Boudinot P."/>
            <person name="Liberles D.A."/>
            <person name="Volff J.N."/>
            <person name="Philippe H."/>
            <person name="Lenhard B."/>
            <person name="Roest Crollius H."/>
            <person name="Wincker P."/>
            <person name="Chourrout D."/>
        </authorList>
    </citation>
    <scope>NUCLEOTIDE SEQUENCE [LARGE SCALE GENOMIC DNA]</scope>
</reference>
<dbReference type="Proteomes" id="UP000011014">
    <property type="component" value="Unassembled WGS sequence"/>
</dbReference>
<dbReference type="InParanoid" id="E4WS91"/>
<keyword evidence="3" id="KW-1185">Reference proteome</keyword>
<name>E4WS91_OIKDI</name>
<sequence>MRISGSCLGRLKRNKLSNIYGTVTQKRPGDWAVLGDVNWNHLKHTRDDLHMLIDMERVEFRTRQAMNAESYFQKLVFIALNKEKQPKYANEQLSWWLGTGGIPENYLHHKKHDEQPLERDTGIESKFHNIILPRLTKMRATKKPTQRAWLGNFDKRETLYWGDDYAAGLTYDPQSFKAIIETDVTSYSVLEIKGNPFPALPIPRPDPRTLENQLLSAARGENTYLLDGERRNYSKGEIKVSFL</sequence>
<dbReference type="Proteomes" id="UP000001307">
    <property type="component" value="Unassembled WGS sequence"/>
</dbReference>
<proteinExistence type="predicted"/>
<evidence type="ECO:0000313" key="2">
    <source>
        <dbReference type="EMBL" id="CBY43747.1"/>
    </source>
</evidence>